<dbReference type="OrthoDB" id="2223172at2"/>
<sequence length="136" mass="15108">MANNKMKLTSELSLKEMALDSSQFYIPKKVKIDFSQARPKNKYKDGKATDAVESYMLNGIDERTASAVEQSLIDMEDVKHITIEVLGSFDVIESAMEGSQLAFVELLDTRVMAQWIDGRNAGYKGLKLVASGLKLV</sequence>
<evidence type="ECO:0000313" key="1">
    <source>
        <dbReference type="EMBL" id="CQR24390.1"/>
    </source>
</evidence>
<gene>
    <name evidence="1" type="ORF">BN1356_00738</name>
</gene>
<dbReference type="Proteomes" id="UP000198604">
    <property type="component" value="Unassembled WGS sequence"/>
</dbReference>
<accession>A0A0E4CSC5</accession>
<keyword evidence="2" id="KW-1185">Reference proteome</keyword>
<dbReference type="EMBL" id="CTEN01000002">
    <property type="protein sequence ID" value="CQR24390.1"/>
    <property type="molecule type" value="Genomic_DNA"/>
</dbReference>
<organism evidence="1 2">
    <name type="scientific">Streptococcus varani</name>
    <dbReference type="NCBI Taxonomy" id="1608583"/>
    <lineage>
        <taxon>Bacteria</taxon>
        <taxon>Bacillati</taxon>
        <taxon>Bacillota</taxon>
        <taxon>Bacilli</taxon>
        <taxon>Lactobacillales</taxon>
        <taxon>Streptococcaceae</taxon>
        <taxon>Streptococcus</taxon>
    </lineage>
</organism>
<proteinExistence type="predicted"/>
<name>A0A0E4CSC5_9STRE</name>
<reference evidence="2" key="1">
    <citation type="submission" date="2015-03" db="EMBL/GenBank/DDBJ databases">
        <authorList>
            <person name="Urmite Genomes"/>
        </authorList>
    </citation>
    <scope>NUCLEOTIDE SEQUENCE [LARGE SCALE GENOMIC DNA]</scope>
    <source>
        <strain evidence="2">FF10</strain>
    </source>
</reference>
<evidence type="ECO:0000313" key="2">
    <source>
        <dbReference type="Proteomes" id="UP000198604"/>
    </source>
</evidence>
<dbReference type="RefSeq" id="WP_093650073.1">
    <property type="nucleotide sequence ID" value="NZ_CTEN01000002.1"/>
</dbReference>
<dbReference type="STRING" id="1608583.BN1356_00738"/>
<protein>
    <submittedName>
        <fullName evidence="1">Uncharacterized protein</fullName>
    </submittedName>
</protein>
<dbReference type="AlphaFoldDB" id="A0A0E4CSC5"/>